<gene>
    <name evidence="2" type="ORF">ACFOHJ_23615</name>
</gene>
<dbReference type="EMBL" id="JBHRTK010000034">
    <property type="protein sequence ID" value="MFC3209213.1"/>
    <property type="molecule type" value="Genomic_DNA"/>
</dbReference>
<evidence type="ECO:0000256" key="1">
    <source>
        <dbReference type="SAM" id="MobiDB-lite"/>
    </source>
</evidence>
<sequence>MNDEVAGIIDDAPLSNSTCIRIPSSRSPRKGKLQRSTHETSDVRDYEYFRGSDGWDGDSKKMNGGGPHLGDFQRRQASLSILARITTERGKATYPDGN</sequence>
<reference evidence="3" key="1">
    <citation type="journal article" date="2019" name="Int. J. Syst. Evol. Microbiol.">
        <title>The Global Catalogue of Microorganisms (GCM) 10K type strain sequencing project: providing services to taxonomists for standard genome sequencing and annotation.</title>
        <authorList>
            <consortium name="The Broad Institute Genomics Platform"/>
            <consortium name="The Broad Institute Genome Sequencing Center for Infectious Disease"/>
            <person name="Wu L."/>
            <person name="Ma J."/>
        </authorList>
    </citation>
    <scope>NUCLEOTIDE SEQUENCE [LARGE SCALE GENOMIC DNA]</scope>
    <source>
        <strain evidence="3">KCTC 52165</strain>
    </source>
</reference>
<organism evidence="2 3">
    <name type="scientific">Aquamicrobium soli</name>
    <dbReference type="NCBI Taxonomy" id="1811518"/>
    <lineage>
        <taxon>Bacteria</taxon>
        <taxon>Pseudomonadati</taxon>
        <taxon>Pseudomonadota</taxon>
        <taxon>Alphaproteobacteria</taxon>
        <taxon>Hyphomicrobiales</taxon>
        <taxon>Phyllobacteriaceae</taxon>
        <taxon>Aquamicrobium</taxon>
    </lineage>
</organism>
<feature type="region of interest" description="Disordered" evidence="1">
    <location>
        <begin position="16"/>
        <end position="40"/>
    </location>
</feature>
<name>A0ABV7KJN9_9HYPH</name>
<dbReference type="RefSeq" id="WP_378225414.1">
    <property type="nucleotide sequence ID" value="NZ_JBHRTK010000034.1"/>
</dbReference>
<keyword evidence="3" id="KW-1185">Reference proteome</keyword>
<evidence type="ECO:0000313" key="2">
    <source>
        <dbReference type="EMBL" id="MFC3209213.1"/>
    </source>
</evidence>
<dbReference type="Proteomes" id="UP001595583">
    <property type="component" value="Unassembled WGS sequence"/>
</dbReference>
<accession>A0ABV7KJN9</accession>
<evidence type="ECO:0000313" key="3">
    <source>
        <dbReference type="Proteomes" id="UP001595583"/>
    </source>
</evidence>
<proteinExistence type="predicted"/>
<comment type="caution">
    <text evidence="2">The sequence shown here is derived from an EMBL/GenBank/DDBJ whole genome shotgun (WGS) entry which is preliminary data.</text>
</comment>
<protein>
    <submittedName>
        <fullName evidence="2">Uncharacterized protein</fullName>
    </submittedName>
</protein>